<dbReference type="HOGENOM" id="CLU_027325_0_0_11"/>
<reference evidence="2 3" key="1">
    <citation type="submission" date="2014-02" db="EMBL/GenBank/DDBJ databases">
        <title>Genome sequence of Brachybacterium phenoliresistens strain W13A50.</title>
        <authorList>
            <person name="Wang X."/>
        </authorList>
    </citation>
    <scope>NUCLEOTIDE SEQUENCE [LARGE SCALE GENOMIC DNA]</scope>
    <source>
        <strain evidence="2 3">W13A50</strain>
    </source>
</reference>
<dbReference type="InterPro" id="IPR003615">
    <property type="entry name" value="HNH_nuc"/>
</dbReference>
<comment type="caution">
    <text evidence="2">The sequence shown here is derived from an EMBL/GenBank/DDBJ whole genome shotgun (WGS) entry which is preliminary data.</text>
</comment>
<dbReference type="CDD" id="cd00085">
    <property type="entry name" value="HNHc"/>
    <property type="match status" value="1"/>
</dbReference>
<dbReference type="GO" id="GO:0004519">
    <property type="term" value="F:endonuclease activity"/>
    <property type="evidence" value="ECO:0007669"/>
    <property type="project" value="UniProtKB-KW"/>
</dbReference>
<feature type="compositionally biased region" description="Low complexity" evidence="1">
    <location>
        <begin position="16"/>
        <end position="45"/>
    </location>
</feature>
<proteinExistence type="predicted"/>
<evidence type="ECO:0000256" key="1">
    <source>
        <dbReference type="SAM" id="MobiDB-lite"/>
    </source>
</evidence>
<accession>Z9JU15</accession>
<dbReference type="RefSeq" id="WP_051486756.1">
    <property type="nucleotide sequence ID" value="NZ_KK069993.1"/>
</dbReference>
<dbReference type="OrthoDB" id="4788037at2"/>
<dbReference type="Proteomes" id="UP000023067">
    <property type="component" value="Unassembled WGS sequence"/>
</dbReference>
<protein>
    <submittedName>
        <fullName evidence="2">HNH endonuclease</fullName>
    </submittedName>
</protein>
<dbReference type="STRING" id="396014.BF93_17090"/>
<dbReference type="AlphaFoldDB" id="Z9JU15"/>
<dbReference type="EMBL" id="JDYK01000008">
    <property type="protein sequence ID" value="EWS81286.1"/>
    <property type="molecule type" value="Genomic_DNA"/>
</dbReference>
<name>Z9JU15_9MICO</name>
<feature type="region of interest" description="Disordered" evidence="1">
    <location>
        <begin position="1"/>
        <end position="70"/>
    </location>
</feature>
<organism evidence="2 3">
    <name type="scientific">Brachybacterium phenoliresistens</name>
    <dbReference type="NCBI Taxonomy" id="396014"/>
    <lineage>
        <taxon>Bacteria</taxon>
        <taxon>Bacillati</taxon>
        <taxon>Actinomycetota</taxon>
        <taxon>Actinomycetes</taxon>
        <taxon>Micrococcales</taxon>
        <taxon>Dermabacteraceae</taxon>
        <taxon>Brachybacterium</taxon>
    </lineage>
</organism>
<keyword evidence="2" id="KW-0378">Hydrolase</keyword>
<gene>
    <name evidence="2" type="ORF">BF93_17090</name>
</gene>
<keyword evidence="3" id="KW-1185">Reference proteome</keyword>
<dbReference type="eggNOG" id="COG1403">
    <property type="taxonomic scope" value="Bacteria"/>
</dbReference>
<keyword evidence="2" id="KW-0540">Nuclease</keyword>
<dbReference type="PATRIC" id="fig|396014.3.peg.1761"/>
<evidence type="ECO:0000313" key="2">
    <source>
        <dbReference type="EMBL" id="EWS81286.1"/>
    </source>
</evidence>
<keyword evidence="2" id="KW-0255">Endonuclease</keyword>
<evidence type="ECO:0000313" key="3">
    <source>
        <dbReference type="Proteomes" id="UP000023067"/>
    </source>
</evidence>
<sequence length="522" mass="56162">MLQENSSAPHDPPDPGSRAAGPPAPPAAALSAAALPAAAPSGARSTKPALPSLERTAPDPAPTRGGIVPSAPISPRAAALLASTAAEARAHAQRLRDLDRFHVDPSTLHPRAAASEQATAEAACAVALRCDIPRARRLIAQAHTAVTSFPRTLARLEAADLPAAWFTRILSHTRDLPAAILEEVDRAVSSWSLPTLPVAGFRRRLRLLVTALAQDRRPAPDPARQRTVTWRDPDLVEGTTTLEITGPTPEIIDVIDRLNRGARAVQDAQRHALAGGADEIPFDLDAQVEGTGMPMSLAQLRYAILVHSRIETGGVHVPSPRRRVNLTVPALTLMGRSNAPGLLEGDVPVDAATARAIAGRSDDWHRVLTDPVTGTFLNTPPARYTPTAAMIELTHLKTPLCAMPGCGRPSSGWYEVDHIEEYDHRRPAKGGMTTPENLHDLCTTHHRLKTEESVDPIRQVAGATRWRIGVDLTVDIPDNTDLATPETVPEFRDHLHHQALEEFHAPVRAVQDAIRDSQPPPY</sequence>